<dbReference type="Gene3D" id="3.40.30.10">
    <property type="entry name" value="Glutaredoxin"/>
    <property type="match status" value="1"/>
</dbReference>
<dbReference type="CDD" id="cd00570">
    <property type="entry name" value="GST_N_family"/>
    <property type="match status" value="1"/>
</dbReference>
<dbReference type="Gene3D" id="1.20.1050.10">
    <property type="match status" value="2"/>
</dbReference>
<comment type="caution">
    <text evidence="2">The sequence shown here is derived from an EMBL/GenBank/DDBJ whole genome shotgun (WGS) entry which is preliminary data.</text>
</comment>
<keyword evidence="3" id="KW-1185">Reference proteome</keyword>
<dbReference type="PROSITE" id="PS50404">
    <property type="entry name" value="GST_NTER"/>
    <property type="match status" value="1"/>
</dbReference>
<evidence type="ECO:0000313" key="2">
    <source>
        <dbReference type="EMBL" id="MEC4717718.1"/>
    </source>
</evidence>
<reference evidence="2 3" key="1">
    <citation type="submission" date="2023-10" db="EMBL/GenBank/DDBJ databases">
        <title>Noviherbaspirillum sp. CPCC 100848 genome assembly.</title>
        <authorList>
            <person name="Li X.Y."/>
            <person name="Fang X.M."/>
        </authorList>
    </citation>
    <scope>NUCLEOTIDE SEQUENCE [LARGE SCALE GENOMIC DNA]</scope>
    <source>
        <strain evidence="2 3">CPCC 100848</strain>
    </source>
</reference>
<accession>A0ABU6J2I6</accession>
<feature type="domain" description="GST N-terminal" evidence="1">
    <location>
        <begin position="4"/>
        <end position="83"/>
    </location>
</feature>
<dbReference type="PANTHER" id="PTHR12289">
    <property type="entry name" value="METAXIN RELATED"/>
    <property type="match status" value="1"/>
</dbReference>
<dbReference type="RefSeq" id="WP_326504468.1">
    <property type="nucleotide sequence ID" value="NZ_JAWIIV010000001.1"/>
</dbReference>
<dbReference type="SUPFAM" id="SSF47616">
    <property type="entry name" value="GST C-terminal domain-like"/>
    <property type="match status" value="1"/>
</dbReference>
<gene>
    <name evidence="2" type="ORF">RY831_01010</name>
</gene>
<proteinExistence type="predicted"/>
<name>A0ABU6J2I6_9BURK</name>
<protein>
    <submittedName>
        <fullName evidence="2">Glutathione S-transferase</fullName>
    </submittedName>
</protein>
<organism evidence="2 3">
    <name type="scientific">Noviherbaspirillum album</name>
    <dbReference type="NCBI Taxonomy" id="3080276"/>
    <lineage>
        <taxon>Bacteria</taxon>
        <taxon>Pseudomonadati</taxon>
        <taxon>Pseudomonadota</taxon>
        <taxon>Betaproteobacteria</taxon>
        <taxon>Burkholderiales</taxon>
        <taxon>Oxalobacteraceae</taxon>
        <taxon>Noviherbaspirillum</taxon>
    </lineage>
</organism>
<dbReference type="PANTHER" id="PTHR12289:SF67">
    <property type="match status" value="1"/>
</dbReference>
<sequence length="364" mass="41234">MQNESYKLYGADISYFTGKVRAYLRWKNIPFEEIASDAGVYKEIILPRVGFPVIPVVIAPDGRCLQDSTEIIDTLESCHTGPSVYPDTPRQRLASLLLETYGDEWLVIPAMHYRWHYNRDWAIQAFGALNAPDASAEQQREIGARRAGPFANAAVLLGAEPHMHSAIEASYECLLADLSRHFACHPFLFGDRPSIADFGLIGPLYAHQYRDPKSGDHMRKTAPLVAQWVERMQNPIPLSGAFLPNDEIPQTLLPVLRRMFIEQLPVLADSARHVRQWIMEHPDEALPRVIGKHAFMLEGREGQRIIRPYSLWMLQRARDYYRSLDSENKAETDAMLRTVGGEVFLGFEDPPRLARAGLSVKVAQ</sequence>
<dbReference type="CDD" id="cd00299">
    <property type="entry name" value="GST_C_family"/>
    <property type="match status" value="1"/>
</dbReference>
<dbReference type="InterPro" id="IPR036282">
    <property type="entry name" value="Glutathione-S-Trfase_C_sf"/>
</dbReference>
<evidence type="ECO:0000259" key="1">
    <source>
        <dbReference type="PROSITE" id="PS50404"/>
    </source>
</evidence>
<dbReference type="Proteomes" id="UP001352263">
    <property type="component" value="Unassembled WGS sequence"/>
</dbReference>
<dbReference type="InterPro" id="IPR050931">
    <property type="entry name" value="Mito_Protein_Transport_Metaxin"/>
</dbReference>
<evidence type="ECO:0000313" key="3">
    <source>
        <dbReference type="Proteomes" id="UP001352263"/>
    </source>
</evidence>
<dbReference type="EMBL" id="JAWIIV010000001">
    <property type="protein sequence ID" value="MEC4717718.1"/>
    <property type="molecule type" value="Genomic_DNA"/>
</dbReference>
<dbReference type="SUPFAM" id="SSF52833">
    <property type="entry name" value="Thioredoxin-like"/>
    <property type="match status" value="1"/>
</dbReference>
<dbReference type="InterPro" id="IPR036249">
    <property type="entry name" value="Thioredoxin-like_sf"/>
</dbReference>
<dbReference type="Pfam" id="PF13410">
    <property type="entry name" value="GST_C_2"/>
    <property type="match status" value="1"/>
</dbReference>
<dbReference type="Pfam" id="PF13417">
    <property type="entry name" value="GST_N_3"/>
    <property type="match status" value="1"/>
</dbReference>
<dbReference type="InterPro" id="IPR004045">
    <property type="entry name" value="Glutathione_S-Trfase_N"/>
</dbReference>